<dbReference type="GO" id="GO:0004519">
    <property type="term" value="F:endonuclease activity"/>
    <property type="evidence" value="ECO:0007669"/>
    <property type="project" value="UniProtKB-KW"/>
</dbReference>
<keyword evidence="2" id="KW-0255">Endonuclease</keyword>
<keyword evidence="2" id="KW-0540">Nuclease</keyword>
<dbReference type="InterPro" id="IPR032869">
    <property type="entry name" value="WHH_dom_containing"/>
</dbReference>
<evidence type="ECO:0000313" key="3">
    <source>
        <dbReference type="Proteomes" id="UP000662888"/>
    </source>
</evidence>
<evidence type="ECO:0000313" key="2">
    <source>
        <dbReference type="EMBL" id="QPI47482.1"/>
    </source>
</evidence>
<accession>A0AA48W9R7</accession>
<dbReference type="Proteomes" id="UP000662888">
    <property type="component" value="Chromosome"/>
</dbReference>
<organism evidence="2 3">
    <name type="scientific">Massilia antarctica</name>
    <dbReference type="NCBI Taxonomy" id="2765360"/>
    <lineage>
        <taxon>Bacteria</taxon>
        <taxon>Pseudomonadati</taxon>
        <taxon>Pseudomonadota</taxon>
        <taxon>Betaproteobacteria</taxon>
        <taxon>Burkholderiales</taxon>
        <taxon>Oxalobacteraceae</taxon>
        <taxon>Telluria group</taxon>
        <taxon>Massilia</taxon>
    </lineage>
</organism>
<protein>
    <submittedName>
        <fullName evidence="2">HNH endonuclease</fullName>
    </submittedName>
</protein>
<dbReference type="RefSeq" id="WP_206087188.1">
    <property type="nucleotide sequence ID" value="NZ_CP065053.1"/>
</dbReference>
<feature type="region of interest" description="Disordered" evidence="1">
    <location>
        <begin position="1"/>
        <end position="28"/>
    </location>
</feature>
<dbReference type="Pfam" id="PF14414">
    <property type="entry name" value="WHH"/>
    <property type="match status" value="1"/>
</dbReference>
<keyword evidence="3" id="KW-1185">Reference proteome</keyword>
<evidence type="ECO:0000256" key="1">
    <source>
        <dbReference type="SAM" id="MobiDB-lite"/>
    </source>
</evidence>
<reference evidence="2 3" key="1">
    <citation type="submission" date="2020-11" db="EMBL/GenBank/DDBJ databases">
        <authorList>
            <person name="Sun Q."/>
        </authorList>
    </citation>
    <scope>NUCLEOTIDE SEQUENCE [LARGE SCALE GENOMIC DNA]</scope>
    <source>
        <strain evidence="2 3">P8398</strain>
    </source>
</reference>
<proteinExistence type="predicted"/>
<name>A0AA48W9R7_9BURK</name>
<sequence length="45" mass="5069">MGSCTSSQDARRAHLHQDTGRMQLPPTEIHGAVKHIGWESLSERR</sequence>
<dbReference type="EMBL" id="CP065053">
    <property type="protein sequence ID" value="QPI47482.1"/>
    <property type="molecule type" value="Genomic_DNA"/>
</dbReference>
<gene>
    <name evidence="2" type="ORF">IV454_17895</name>
</gene>
<feature type="compositionally biased region" description="Basic and acidic residues" evidence="1">
    <location>
        <begin position="9"/>
        <end position="19"/>
    </location>
</feature>
<keyword evidence="2" id="KW-0378">Hydrolase</keyword>